<dbReference type="PROSITE" id="PS50109">
    <property type="entry name" value="HIS_KIN"/>
    <property type="match status" value="1"/>
</dbReference>
<evidence type="ECO:0000259" key="6">
    <source>
        <dbReference type="PROSITE" id="PS50109"/>
    </source>
</evidence>
<evidence type="ECO:0000256" key="1">
    <source>
        <dbReference type="ARBA" id="ARBA00000085"/>
    </source>
</evidence>
<dbReference type="Gene3D" id="3.30.450.20">
    <property type="entry name" value="PAS domain"/>
    <property type="match status" value="2"/>
</dbReference>
<dbReference type="NCBIfam" id="TIGR00229">
    <property type="entry name" value="sensory_box"/>
    <property type="match status" value="1"/>
</dbReference>
<feature type="domain" description="PAC" evidence="7">
    <location>
        <begin position="1"/>
        <end position="43"/>
    </location>
</feature>
<dbReference type="AlphaFoldDB" id="X0TP82"/>
<evidence type="ECO:0000256" key="2">
    <source>
        <dbReference type="ARBA" id="ARBA00012438"/>
    </source>
</evidence>
<dbReference type="EC" id="2.7.13.3" evidence="2"/>
<evidence type="ECO:0000259" key="7">
    <source>
        <dbReference type="PROSITE" id="PS50113"/>
    </source>
</evidence>
<dbReference type="InterPro" id="IPR005467">
    <property type="entry name" value="His_kinase_dom"/>
</dbReference>
<reference evidence="8" key="1">
    <citation type="journal article" date="2014" name="Front. Microbiol.">
        <title>High frequency of phylogenetically diverse reductive dehalogenase-homologous genes in deep subseafloor sedimentary metagenomes.</title>
        <authorList>
            <person name="Kawai M."/>
            <person name="Futagami T."/>
            <person name="Toyoda A."/>
            <person name="Takaki Y."/>
            <person name="Nishi S."/>
            <person name="Hori S."/>
            <person name="Arai W."/>
            <person name="Tsubouchi T."/>
            <person name="Morono Y."/>
            <person name="Uchiyama I."/>
            <person name="Ito T."/>
            <person name="Fujiyama A."/>
            <person name="Inagaki F."/>
            <person name="Takami H."/>
        </authorList>
    </citation>
    <scope>NUCLEOTIDE SEQUENCE</scope>
    <source>
        <strain evidence="8">Expedition CK06-06</strain>
    </source>
</reference>
<organism evidence="8">
    <name type="scientific">marine sediment metagenome</name>
    <dbReference type="NCBI Taxonomy" id="412755"/>
    <lineage>
        <taxon>unclassified sequences</taxon>
        <taxon>metagenomes</taxon>
        <taxon>ecological metagenomes</taxon>
    </lineage>
</organism>
<dbReference type="PANTHER" id="PTHR43711:SF31">
    <property type="entry name" value="HISTIDINE KINASE"/>
    <property type="match status" value="1"/>
</dbReference>
<dbReference type="InterPro" id="IPR000700">
    <property type="entry name" value="PAS-assoc_C"/>
</dbReference>
<dbReference type="Gene3D" id="1.10.287.130">
    <property type="match status" value="1"/>
</dbReference>
<dbReference type="InterPro" id="IPR035965">
    <property type="entry name" value="PAS-like_dom_sf"/>
</dbReference>
<dbReference type="EMBL" id="BARS01011361">
    <property type="protein sequence ID" value="GAF89061.1"/>
    <property type="molecule type" value="Genomic_DNA"/>
</dbReference>
<dbReference type="PROSITE" id="PS50113">
    <property type="entry name" value="PAC"/>
    <property type="match status" value="2"/>
</dbReference>
<dbReference type="InterPro" id="IPR050736">
    <property type="entry name" value="Sensor_HK_Regulatory"/>
</dbReference>
<dbReference type="InterPro" id="IPR000014">
    <property type="entry name" value="PAS"/>
</dbReference>
<evidence type="ECO:0000256" key="5">
    <source>
        <dbReference type="ARBA" id="ARBA00023012"/>
    </source>
</evidence>
<dbReference type="GO" id="GO:0000155">
    <property type="term" value="F:phosphorelay sensor kinase activity"/>
    <property type="evidence" value="ECO:0007669"/>
    <property type="project" value="InterPro"/>
</dbReference>
<accession>X0TP82</accession>
<dbReference type="SUPFAM" id="SSF55785">
    <property type="entry name" value="PYP-like sensor domain (PAS domain)"/>
    <property type="match status" value="2"/>
</dbReference>
<gene>
    <name evidence="8" type="ORF">S01H1_20691</name>
</gene>
<dbReference type="InterPro" id="IPR036097">
    <property type="entry name" value="HisK_dim/P_sf"/>
</dbReference>
<feature type="domain" description="Histidine kinase" evidence="6">
    <location>
        <begin position="187"/>
        <end position="271"/>
    </location>
</feature>
<keyword evidence="3" id="KW-0808">Transferase</keyword>
<evidence type="ECO:0000256" key="4">
    <source>
        <dbReference type="ARBA" id="ARBA00022777"/>
    </source>
</evidence>
<dbReference type="CDD" id="cd00082">
    <property type="entry name" value="HisKA"/>
    <property type="match status" value="1"/>
</dbReference>
<dbReference type="CDD" id="cd00130">
    <property type="entry name" value="PAS"/>
    <property type="match status" value="1"/>
</dbReference>
<dbReference type="Pfam" id="PF13426">
    <property type="entry name" value="PAS_9"/>
    <property type="match status" value="1"/>
</dbReference>
<protein>
    <recommendedName>
        <fullName evidence="2">histidine kinase</fullName>
        <ecNumber evidence="2">2.7.13.3</ecNumber>
    </recommendedName>
</protein>
<feature type="domain" description="PAC" evidence="7">
    <location>
        <begin position="113"/>
        <end position="169"/>
    </location>
</feature>
<dbReference type="InterPro" id="IPR003661">
    <property type="entry name" value="HisK_dim/P_dom"/>
</dbReference>
<comment type="caution">
    <text evidence="8">The sequence shown here is derived from an EMBL/GenBank/DDBJ whole genome shotgun (WGS) entry which is preliminary data.</text>
</comment>
<dbReference type="SUPFAM" id="SSF47384">
    <property type="entry name" value="Homodimeric domain of signal transducing histidine kinase"/>
    <property type="match status" value="1"/>
</dbReference>
<dbReference type="SMART" id="SM00388">
    <property type="entry name" value="HisKA"/>
    <property type="match status" value="1"/>
</dbReference>
<dbReference type="PANTHER" id="PTHR43711">
    <property type="entry name" value="TWO-COMPONENT HISTIDINE KINASE"/>
    <property type="match status" value="1"/>
</dbReference>
<keyword evidence="5" id="KW-0902">Two-component regulatory system</keyword>
<sequence length="271" mass="31146">NGEERIITWHNTILRDKSENIIGHLSSGEDITDRKKAEELLRKNEALYRGLYINAPLGVCTFNKDGKILDANQEFADILGSPSLELTKSINVMQLTLLIEAGIVDDFEKCFQTGKKISFTRYYTSKLGKRTYLRYHLAPIFDRKNNVILVHAILEDCTQRKKLEEELIKIKKKAEESDLLKSAFLANMSHEIRTPINGIIGFSSLLKKPNLPVEKTEQYINMIDNNSKRLLTIIDDVIDISKIEADQIKIEPEKCYLNDLMYKLCDSYKSE</sequence>
<evidence type="ECO:0000313" key="8">
    <source>
        <dbReference type="EMBL" id="GAF89061.1"/>
    </source>
</evidence>
<comment type="catalytic activity">
    <reaction evidence="1">
        <text>ATP + protein L-histidine = ADP + protein N-phospho-L-histidine.</text>
        <dbReference type="EC" id="2.7.13.3"/>
    </reaction>
</comment>
<feature type="non-terminal residue" evidence="8">
    <location>
        <position position="271"/>
    </location>
</feature>
<name>X0TP82_9ZZZZ</name>
<proteinExistence type="predicted"/>
<evidence type="ECO:0000256" key="3">
    <source>
        <dbReference type="ARBA" id="ARBA00022679"/>
    </source>
</evidence>
<feature type="non-terminal residue" evidence="8">
    <location>
        <position position="1"/>
    </location>
</feature>
<keyword evidence="4" id="KW-0418">Kinase</keyword>
<dbReference type="Pfam" id="PF00512">
    <property type="entry name" value="HisKA"/>
    <property type="match status" value="1"/>
</dbReference>